<proteinExistence type="predicted"/>
<evidence type="ECO:0000313" key="6">
    <source>
        <dbReference type="Proteomes" id="UP001498398"/>
    </source>
</evidence>
<dbReference type="EMBL" id="JBANRG010000129">
    <property type="protein sequence ID" value="KAK7434238.1"/>
    <property type="molecule type" value="Genomic_DNA"/>
</dbReference>
<evidence type="ECO:0000313" key="5">
    <source>
        <dbReference type="EMBL" id="KAK7442448.1"/>
    </source>
</evidence>
<dbReference type="EMBL" id="JBANRG010000058">
    <property type="protein sequence ID" value="KAK7442448.1"/>
    <property type="molecule type" value="Genomic_DNA"/>
</dbReference>
<evidence type="ECO:0000313" key="4">
    <source>
        <dbReference type="EMBL" id="KAK7434238.1"/>
    </source>
</evidence>
<dbReference type="Pfam" id="PF12588">
    <property type="entry name" value="PSDC"/>
    <property type="match status" value="1"/>
</dbReference>
<reference evidence="5 6" key="1">
    <citation type="submission" date="2024-01" db="EMBL/GenBank/DDBJ databases">
        <title>A draft genome for the cacao thread blight pathogen Marasmiellus scandens.</title>
        <authorList>
            <person name="Baruah I.K."/>
            <person name="Leung J."/>
            <person name="Bukari Y."/>
            <person name="Amoako-Attah I."/>
            <person name="Meinhardt L.W."/>
            <person name="Bailey B.A."/>
            <person name="Cohen S.P."/>
        </authorList>
    </citation>
    <scope>NUCLEOTIDE SEQUENCE [LARGE SCALE GENOMIC DNA]</scope>
    <source>
        <strain evidence="5 6">GH-19</strain>
    </source>
</reference>
<sequence length="482" mass="52725">MPTNVLLTIALAAVFPGRRSASGAMNILTLILVLSFNQVLSVIAYSPPTTLSRYGGWIPSSRTVHDSFITNQLKRAASPMSTNQSHTAPVARFENAIKANEEMVKLIDEVFKQAAPENKIESFNQLLYAMDPIVISPPSFHIATDDQGNPTGESIGVPMYLLFDLLSNTGAAYQLFQMESFNSALKDLLDSWGEYLMTPDSNKTLTDSEEGWFGQAALASLEDKGRGIFNQTYVCPDPAVVSCGYGSWDEFFTRKFADGARPIIRPQNGTNNLIYSACESTPYRIASKVKAHDQFWLKAQRYSIYDMLGGDSNTTKQFVGGTVYQAFLSPQDYHRWHAPVDGVIVRAEVLPGSYYAALPDEGAEIGDPDLQPGAPYGVAIRSQAWIAHASTRAIIYIQADNPDLGLVAFIGIGMAEVSTCALSVEEGQIVKAGEELGMFHFGGSSHALIFGPQVDLTFARDVEIDKHVKINSVLARFSKPFF</sequence>
<keyword evidence="2" id="KW-0456">Lyase</keyword>
<accession>A0ABR1IVT6</accession>
<evidence type="ECO:0000256" key="2">
    <source>
        <dbReference type="ARBA" id="ARBA00023239"/>
    </source>
</evidence>
<gene>
    <name evidence="5" type="ORF">VKT23_016045</name>
    <name evidence="4" type="ORF">VKT23_020288</name>
</gene>
<dbReference type="InterPro" id="IPR022237">
    <property type="entry name" value="PsiD-like"/>
</dbReference>
<comment type="caution">
    <text evidence="5">The sequence shown here is derived from an EMBL/GenBank/DDBJ whole genome shotgun (WGS) entry which is preliminary data.</text>
</comment>
<name>A0ABR1IVT6_9AGAR</name>
<dbReference type="PANTHER" id="PTHR10067">
    <property type="entry name" value="PHOSPHATIDYLSERINE DECARBOXYLASE"/>
    <property type="match status" value="1"/>
</dbReference>
<dbReference type="PANTHER" id="PTHR10067:SF9">
    <property type="entry name" value="PHOSPHATIDYLSERINE DECARBOXYLASE FAMILY PROTEIN (AFU_ORTHOLOGUE AFUA_7G01730)"/>
    <property type="match status" value="1"/>
</dbReference>
<dbReference type="Pfam" id="PF02666">
    <property type="entry name" value="PS_Dcarbxylase"/>
    <property type="match status" value="1"/>
</dbReference>
<dbReference type="Proteomes" id="UP001498398">
    <property type="component" value="Unassembled WGS sequence"/>
</dbReference>
<dbReference type="InterPro" id="IPR003817">
    <property type="entry name" value="PS_Dcarbxylase"/>
</dbReference>
<keyword evidence="1" id="KW-0210">Decarboxylase</keyword>
<protein>
    <recommendedName>
        <fullName evidence="3">L-tryptophan decarboxylase PsiD-like domain-containing protein</fullName>
    </recommendedName>
</protein>
<evidence type="ECO:0000256" key="1">
    <source>
        <dbReference type="ARBA" id="ARBA00022793"/>
    </source>
</evidence>
<evidence type="ECO:0000259" key="3">
    <source>
        <dbReference type="Pfam" id="PF12588"/>
    </source>
</evidence>
<keyword evidence="6" id="KW-1185">Reference proteome</keyword>
<feature type="domain" description="L-tryptophan decarboxylase PsiD-like" evidence="3">
    <location>
        <begin position="89"/>
        <end position="220"/>
    </location>
</feature>
<organism evidence="5 6">
    <name type="scientific">Marasmiellus scandens</name>
    <dbReference type="NCBI Taxonomy" id="2682957"/>
    <lineage>
        <taxon>Eukaryota</taxon>
        <taxon>Fungi</taxon>
        <taxon>Dikarya</taxon>
        <taxon>Basidiomycota</taxon>
        <taxon>Agaricomycotina</taxon>
        <taxon>Agaricomycetes</taxon>
        <taxon>Agaricomycetidae</taxon>
        <taxon>Agaricales</taxon>
        <taxon>Marasmiineae</taxon>
        <taxon>Omphalotaceae</taxon>
        <taxon>Marasmiellus</taxon>
    </lineage>
</organism>